<dbReference type="InterPro" id="IPR013783">
    <property type="entry name" value="Ig-like_fold"/>
</dbReference>
<evidence type="ECO:0008006" key="2">
    <source>
        <dbReference type="Google" id="ProtNLM"/>
    </source>
</evidence>
<dbReference type="EMBL" id="UINC01222899">
    <property type="protein sequence ID" value="SVE51871.1"/>
    <property type="molecule type" value="Genomic_DNA"/>
</dbReference>
<gene>
    <name evidence="1" type="ORF">METZ01_LOCUS504725</name>
</gene>
<dbReference type="SUPFAM" id="SSF49478">
    <property type="entry name" value="Cna protein B-type domain"/>
    <property type="match status" value="1"/>
</dbReference>
<name>A0A383E561_9ZZZZ</name>
<accession>A0A383E561</accession>
<dbReference type="AlphaFoldDB" id="A0A383E561"/>
<protein>
    <recommendedName>
        <fullName evidence="2">Carboxypeptidase regulatory-like domain-containing protein</fullName>
    </recommendedName>
</protein>
<dbReference type="Gene3D" id="2.60.40.10">
    <property type="entry name" value="Immunoglobulins"/>
    <property type="match status" value="1"/>
</dbReference>
<feature type="non-terminal residue" evidence="1">
    <location>
        <position position="106"/>
    </location>
</feature>
<reference evidence="1" key="1">
    <citation type="submission" date="2018-05" db="EMBL/GenBank/DDBJ databases">
        <authorList>
            <person name="Lanie J.A."/>
            <person name="Ng W.-L."/>
            <person name="Kazmierczak K.M."/>
            <person name="Andrzejewski T.M."/>
            <person name="Davidsen T.M."/>
            <person name="Wayne K.J."/>
            <person name="Tettelin H."/>
            <person name="Glass J.I."/>
            <person name="Rusch D."/>
            <person name="Podicherti R."/>
            <person name="Tsui H.-C.T."/>
            <person name="Winkler M.E."/>
        </authorList>
    </citation>
    <scope>NUCLEOTIDE SEQUENCE</scope>
</reference>
<organism evidence="1">
    <name type="scientific">marine metagenome</name>
    <dbReference type="NCBI Taxonomy" id="408172"/>
    <lineage>
        <taxon>unclassified sequences</taxon>
        <taxon>metagenomes</taxon>
        <taxon>ecological metagenomes</taxon>
    </lineage>
</organism>
<sequence length="106" mass="12121">MRTPVFYPSALTFKIILLVMLGTVAYADSVTISGIVKNPADKPVKKAVVTLRNLKDEILMEETTNRKGKFTLKDVEPRFYYLVIEHEADGSKRIKINPRKKRNIDL</sequence>
<evidence type="ECO:0000313" key="1">
    <source>
        <dbReference type="EMBL" id="SVE51871.1"/>
    </source>
</evidence>
<proteinExistence type="predicted"/>
<dbReference type="Pfam" id="PF13620">
    <property type="entry name" value="CarboxypepD_reg"/>
    <property type="match status" value="1"/>
</dbReference>